<dbReference type="InterPro" id="IPR000914">
    <property type="entry name" value="SBP_5_dom"/>
</dbReference>
<sequence length="588" mass="65324">MKKRMSLLLALMLLTITVLAACGGGKTAEQPPSQGEQQETPPAEGNGEETKEPPAEGEDAGQGYFKAEDPSANPKAALNRKDTLVVGMTAPKGVFNPFYMQTAYDRYVVDAIFDQFFALNGDGTYSNRLAESVEVSEDKLKYTFKLKPGVTYSNGDPVTVKDYAFAMKVYHDKSYDGQSDLLSVHIKGGKEYNEGKADDISGIKVIDDNTIEIEVTEANAMTKDNLGTVYFAPESVYGKGYKQGNLEYMKDLHAKPVGSGQYVLKNFSPGQEVVLEANPNYFLGVPKIKNVIYKTTTDETKLAMFQSGEIDMDMVTVNEDNVEALKEMGFLDINIFPTNGYGYVALNHKDPKFQDVKVRQALLYGLNRAEIVEIIYGPYANVINVPQSSESWAYTNEGIEPYEFDIEKAKQLLDEAGWVPGADGIREKDGKKLDIHFSATADNPVIDALIPIMTQNYQELGIKLTTETLDFNAIMDKKDKGEFEMFFAAWGLTPDPDSTVYITDGQQNDIGFSSPEYDAAMKKGLNAFDLEERKAAYAEAYQALNKNVPDLPIYQRRDAWTINSRLSGVDITPYKNFAVDLYKAEIQQ</sequence>
<dbReference type="RefSeq" id="WP_054405064.1">
    <property type="nucleotide sequence ID" value="NZ_LIUT01000008.1"/>
</dbReference>
<evidence type="ECO:0000313" key="5">
    <source>
        <dbReference type="Proteomes" id="UP000036932"/>
    </source>
</evidence>
<feature type="region of interest" description="Disordered" evidence="1">
    <location>
        <begin position="25"/>
        <end position="74"/>
    </location>
</feature>
<dbReference type="InterPro" id="IPR030678">
    <property type="entry name" value="Peptide/Ni-bd"/>
</dbReference>
<dbReference type="Pfam" id="PF00496">
    <property type="entry name" value="SBP_bac_5"/>
    <property type="match status" value="1"/>
</dbReference>
<dbReference type="PANTHER" id="PTHR30290:SF81">
    <property type="entry name" value="OLIGOPEPTIDE-BINDING PROTEIN OPPA"/>
    <property type="match status" value="1"/>
</dbReference>
<comment type="caution">
    <text evidence="4">The sequence shown here is derived from an EMBL/GenBank/DDBJ whole genome shotgun (WGS) entry which is preliminary data.</text>
</comment>
<keyword evidence="2" id="KW-0732">Signal</keyword>
<gene>
    <name evidence="4" type="ORF">AM231_24865</name>
</gene>
<dbReference type="CDD" id="cd00995">
    <property type="entry name" value="PBP2_NikA_DppA_OppA_like"/>
    <property type="match status" value="1"/>
</dbReference>
<dbReference type="InterPro" id="IPR039424">
    <property type="entry name" value="SBP_5"/>
</dbReference>
<dbReference type="Gene3D" id="3.90.76.10">
    <property type="entry name" value="Dipeptide-binding Protein, Domain 1"/>
    <property type="match status" value="1"/>
</dbReference>
<dbReference type="GO" id="GO:0042597">
    <property type="term" value="C:periplasmic space"/>
    <property type="evidence" value="ECO:0007669"/>
    <property type="project" value="UniProtKB-ARBA"/>
</dbReference>
<dbReference type="PANTHER" id="PTHR30290">
    <property type="entry name" value="PERIPLASMIC BINDING COMPONENT OF ABC TRANSPORTER"/>
    <property type="match status" value="1"/>
</dbReference>
<evidence type="ECO:0000256" key="2">
    <source>
        <dbReference type="SAM" id="SignalP"/>
    </source>
</evidence>
<evidence type="ECO:0000259" key="3">
    <source>
        <dbReference type="Pfam" id="PF00496"/>
    </source>
</evidence>
<reference evidence="5" key="1">
    <citation type="submission" date="2015-08" db="EMBL/GenBank/DDBJ databases">
        <title>Genome sequencing project for genomic taxonomy and phylogenomics of Bacillus-like bacteria.</title>
        <authorList>
            <person name="Liu B."/>
            <person name="Wang J."/>
            <person name="Zhu Y."/>
            <person name="Liu G."/>
            <person name="Chen Q."/>
            <person name="Chen Z."/>
            <person name="Lan J."/>
            <person name="Che J."/>
            <person name="Ge C."/>
            <person name="Shi H."/>
            <person name="Pan Z."/>
            <person name="Liu X."/>
        </authorList>
    </citation>
    <scope>NUCLEOTIDE SEQUENCE [LARGE SCALE GENOMIC DNA]</scope>
    <source>
        <strain evidence="5">FJAT-22460</strain>
    </source>
</reference>
<evidence type="ECO:0000256" key="1">
    <source>
        <dbReference type="SAM" id="MobiDB-lite"/>
    </source>
</evidence>
<dbReference type="EMBL" id="LIUT01000008">
    <property type="protein sequence ID" value="KOR75900.1"/>
    <property type="molecule type" value="Genomic_DNA"/>
</dbReference>
<dbReference type="GO" id="GO:0043190">
    <property type="term" value="C:ATP-binding cassette (ABC) transporter complex"/>
    <property type="evidence" value="ECO:0007669"/>
    <property type="project" value="InterPro"/>
</dbReference>
<dbReference type="OrthoDB" id="9796817at2"/>
<feature type="domain" description="Solute-binding protein family 5" evidence="3">
    <location>
        <begin position="125"/>
        <end position="506"/>
    </location>
</feature>
<organism evidence="4 5">
    <name type="scientific">Paenibacillus solani</name>
    <dbReference type="NCBI Taxonomy" id="1705565"/>
    <lineage>
        <taxon>Bacteria</taxon>
        <taxon>Bacillati</taxon>
        <taxon>Bacillota</taxon>
        <taxon>Bacilli</taxon>
        <taxon>Bacillales</taxon>
        <taxon>Paenibacillaceae</taxon>
        <taxon>Paenibacillus</taxon>
    </lineage>
</organism>
<dbReference type="GO" id="GO:0015833">
    <property type="term" value="P:peptide transport"/>
    <property type="evidence" value="ECO:0007669"/>
    <property type="project" value="TreeGrafter"/>
</dbReference>
<keyword evidence="5" id="KW-1185">Reference proteome</keyword>
<evidence type="ECO:0000313" key="4">
    <source>
        <dbReference type="EMBL" id="KOR75900.1"/>
    </source>
</evidence>
<name>A0A0M1N1K3_9BACL</name>
<dbReference type="PATRIC" id="fig|1705565.3.peg.1143"/>
<dbReference type="PROSITE" id="PS51257">
    <property type="entry name" value="PROKAR_LIPOPROTEIN"/>
    <property type="match status" value="1"/>
</dbReference>
<dbReference type="Proteomes" id="UP000036932">
    <property type="component" value="Unassembled WGS sequence"/>
</dbReference>
<dbReference type="PIRSF" id="PIRSF002741">
    <property type="entry name" value="MppA"/>
    <property type="match status" value="1"/>
</dbReference>
<dbReference type="Gene3D" id="3.10.105.10">
    <property type="entry name" value="Dipeptide-binding Protein, Domain 3"/>
    <property type="match status" value="1"/>
</dbReference>
<dbReference type="AlphaFoldDB" id="A0A0M1N1K3"/>
<dbReference type="GO" id="GO:1904680">
    <property type="term" value="F:peptide transmembrane transporter activity"/>
    <property type="evidence" value="ECO:0007669"/>
    <property type="project" value="TreeGrafter"/>
</dbReference>
<dbReference type="SUPFAM" id="SSF53850">
    <property type="entry name" value="Periplasmic binding protein-like II"/>
    <property type="match status" value="1"/>
</dbReference>
<dbReference type="Gene3D" id="3.40.190.10">
    <property type="entry name" value="Periplasmic binding protein-like II"/>
    <property type="match status" value="1"/>
</dbReference>
<feature type="signal peptide" evidence="2">
    <location>
        <begin position="1"/>
        <end position="20"/>
    </location>
</feature>
<feature type="compositionally biased region" description="Polar residues" evidence="1">
    <location>
        <begin position="30"/>
        <end position="40"/>
    </location>
</feature>
<accession>A0A0M1N1K3</accession>
<protein>
    <submittedName>
        <fullName evidence="4">ABC transporter substrate-binding protein</fullName>
    </submittedName>
</protein>
<proteinExistence type="predicted"/>
<feature type="chain" id="PRO_5005619869" evidence="2">
    <location>
        <begin position="21"/>
        <end position="588"/>
    </location>
</feature>